<dbReference type="Proteomes" id="UP001054837">
    <property type="component" value="Unassembled WGS sequence"/>
</dbReference>
<reference evidence="3 4" key="1">
    <citation type="submission" date="2021-06" db="EMBL/GenBank/DDBJ databases">
        <title>Caerostris darwini draft genome.</title>
        <authorList>
            <person name="Kono N."/>
            <person name="Arakawa K."/>
        </authorList>
    </citation>
    <scope>NUCLEOTIDE SEQUENCE [LARGE SCALE GENOMIC DNA]</scope>
</reference>
<sequence>SGCAPAPPYSLFNLFCLWVRPGEALPLISSIVSPGAPRRSPTPSFHSSVPGAPRRSPTPIFLFCPWVRPGGSPYTRFQYSVPGAPLHLIYPFVCWCAPEQPYT</sequence>
<proteinExistence type="predicted"/>
<keyword evidence="4" id="KW-1185">Reference proteome</keyword>
<evidence type="ECO:0000313" key="3">
    <source>
        <dbReference type="EMBL" id="GIY17785.1"/>
    </source>
</evidence>
<dbReference type="AlphaFoldDB" id="A0AAV4R8H6"/>
<gene>
    <name evidence="3" type="ORF">CDAR_78481</name>
</gene>
<keyword evidence="2" id="KW-0732">Signal</keyword>
<feature type="chain" id="PRO_5043472800" evidence="2">
    <location>
        <begin position="25"/>
        <end position="103"/>
    </location>
</feature>
<organism evidence="3 4">
    <name type="scientific">Caerostris darwini</name>
    <dbReference type="NCBI Taxonomy" id="1538125"/>
    <lineage>
        <taxon>Eukaryota</taxon>
        <taxon>Metazoa</taxon>
        <taxon>Ecdysozoa</taxon>
        <taxon>Arthropoda</taxon>
        <taxon>Chelicerata</taxon>
        <taxon>Arachnida</taxon>
        <taxon>Araneae</taxon>
        <taxon>Araneomorphae</taxon>
        <taxon>Entelegynae</taxon>
        <taxon>Araneoidea</taxon>
        <taxon>Araneidae</taxon>
        <taxon>Caerostris</taxon>
    </lineage>
</organism>
<name>A0AAV4R8H6_9ARAC</name>
<feature type="region of interest" description="Disordered" evidence="1">
    <location>
        <begin position="34"/>
        <end position="54"/>
    </location>
</feature>
<evidence type="ECO:0000256" key="2">
    <source>
        <dbReference type="SAM" id="SignalP"/>
    </source>
</evidence>
<protein>
    <submittedName>
        <fullName evidence="3">Uncharacterized protein</fullName>
    </submittedName>
</protein>
<feature type="non-terminal residue" evidence="3">
    <location>
        <position position="1"/>
    </location>
</feature>
<evidence type="ECO:0000313" key="4">
    <source>
        <dbReference type="Proteomes" id="UP001054837"/>
    </source>
</evidence>
<evidence type="ECO:0000256" key="1">
    <source>
        <dbReference type="SAM" id="MobiDB-lite"/>
    </source>
</evidence>
<comment type="caution">
    <text evidence="3">The sequence shown here is derived from an EMBL/GenBank/DDBJ whole genome shotgun (WGS) entry which is preliminary data.</text>
</comment>
<dbReference type="EMBL" id="BPLQ01005835">
    <property type="protein sequence ID" value="GIY17785.1"/>
    <property type="molecule type" value="Genomic_DNA"/>
</dbReference>
<feature type="signal peptide" evidence="2">
    <location>
        <begin position="1"/>
        <end position="24"/>
    </location>
</feature>
<accession>A0AAV4R8H6</accession>